<reference evidence="2 3" key="1">
    <citation type="journal article" date="2018" name="Microbiome">
        <title>Fine metagenomic profile of the Mediterranean stratified and mixed water columns revealed by assembly and recruitment.</title>
        <authorList>
            <person name="Haro-Moreno J.M."/>
            <person name="Lopez-Perez M."/>
            <person name="De La Torre J.R."/>
            <person name="Picazo A."/>
            <person name="Camacho A."/>
            <person name="Rodriguez-Valera F."/>
        </authorList>
    </citation>
    <scope>NUCLEOTIDE SEQUENCE [LARGE SCALE GENOMIC DNA]</scope>
    <source>
        <strain evidence="2">MED-G82</strain>
    </source>
</reference>
<dbReference type="Proteomes" id="UP000253307">
    <property type="component" value="Unassembled WGS sequence"/>
</dbReference>
<dbReference type="EMBL" id="QOPE01000016">
    <property type="protein sequence ID" value="RCL41078.1"/>
    <property type="molecule type" value="Genomic_DNA"/>
</dbReference>
<feature type="chain" id="PRO_5016984917" evidence="1">
    <location>
        <begin position="19"/>
        <end position="198"/>
    </location>
</feature>
<evidence type="ECO:0000313" key="3">
    <source>
        <dbReference type="Proteomes" id="UP000253307"/>
    </source>
</evidence>
<name>A0A368BUR8_9GAMM</name>
<sequence length="198" mass="21635">MKNLLTLSMVFLAFSLSAGYEKGNSKAWEIKAYSSAAPAYIGDNATIIGASGKVLRNGTNGWRCEPFMPMPEGGFKSAHETAAACSDKNAVAWANAYKANKTPDLEADGWIWMLHGDLGVDNFTPYTDGQKNAGHKHFIESGAHMMLMPKDPKSLDGQSTDYTNGGPYVMFKGTPYVHLMIPLEGYYDYQLEASPHSH</sequence>
<comment type="caution">
    <text evidence="2">The sequence shown here is derived from an EMBL/GenBank/DDBJ whole genome shotgun (WGS) entry which is preliminary data.</text>
</comment>
<evidence type="ECO:0000256" key="1">
    <source>
        <dbReference type="SAM" id="SignalP"/>
    </source>
</evidence>
<gene>
    <name evidence="2" type="ORF">DBW96_02560</name>
</gene>
<keyword evidence="1" id="KW-0732">Signal</keyword>
<feature type="signal peptide" evidence="1">
    <location>
        <begin position="1"/>
        <end position="18"/>
    </location>
</feature>
<proteinExistence type="predicted"/>
<accession>A0A368BUR8</accession>
<dbReference type="AlphaFoldDB" id="A0A368BUR8"/>
<organism evidence="2 3">
    <name type="scientific">SAR86 cluster bacterium</name>
    <dbReference type="NCBI Taxonomy" id="2030880"/>
    <lineage>
        <taxon>Bacteria</taxon>
        <taxon>Pseudomonadati</taxon>
        <taxon>Pseudomonadota</taxon>
        <taxon>Gammaproteobacteria</taxon>
        <taxon>SAR86 cluster</taxon>
    </lineage>
</organism>
<evidence type="ECO:0000313" key="2">
    <source>
        <dbReference type="EMBL" id="RCL41078.1"/>
    </source>
</evidence>
<protein>
    <submittedName>
        <fullName evidence="2">Uncharacterized protein</fullName>
    </submittedName>
</protein>